<dbReference type="SMART" id="SM00212">
    <property type="entry name" value="UBCc"/>
    <property type="match status" value="1"/>
</dbReference>
<dbReference type="InterPro" id="IPR000608">
    <property type="entry name" value="UBC"/>
</dbReference>
<dbReference type="GO" id="GO:0061631">
    <property type="term" value="F:ubiquitin conjugating enzyme activity"/>
    <property type="evidence" value="ECO:0000318"/>
    <property type="project" value="GO_Central"/>
</dbReference>
<dbReference type="FunFam" id="3.10.110.10:FF:000072">
    <property type="entry name" value="Ubiquitin-conjugating enzyme E2 W"/>
    <property type="match status" value="1"/>
</dbReference>
<gene>
    <name evidence="2" type="ORF">GSPATT00034321001</name>
</gene>
<dbReference type="KEGG" id="ptm:GSPATT00034321001"/>
<accession>A0C227</accession>
<dbReference type="SUPFAM" id="SSF54495">
    <property type="entry name" value="UBC-like"/>
    <property type="match status" value="1"/>
</dbReference>
<feature type="domain" description="UBC core" evidence="1">
    <location>
        <begin position="1"/>
        <end position="148"/>
    </location>
</feature>
<dbReference type="Proteomes" id="UP000000600">
    <property type="component" value="Unassembled WGS sequence"/>
</dbReference>
<dbReference type="GeneID" id="5018026"/>
<proteinExistence type="predicted"/>
<dbReference type="EMBL" id="CT868034">
    <property type="protein sequence ID" value="CAK64844.1"/>
    <property type="molecule type" value="Genomic_DNA"/>
</dbReference>
<reference evidence="2 3" key="1">
    <citation type="journal article" date="2006" name="Nature">
        <title>Global trends of whole-genome duplications revealed by the ciliate Paramecium tetraurelia.</title>
        <authorList>
            <consortium name="Genoscope"/>
            <person name="Aury J.-M."/>
            <person name="Jaillon O."/>
            <person name="Duret L."/>
            <person name="Noel B."/>
            <person name="Jubin C."/>
            <person name="Porcel B.M."/>
            <person name="Segurens B."/>
            <person name="Daubin V."/>
            <person name="Anthouard V."/>
            <person name="Aiach N."/>
            <person name="Arnaiz O."/>
            <person name="Billaut A."/>
            <person name="Beisson J."/>
            <person name="Blanc I."/>
            <person name="Bouhouche K."/>
            <person name="Camara F."/>
            <person name="Duharcourt S."/>
            <person name="Guigo R."/>
            <person name="Gogendeau D."/>
            <person name="Katinka M."/>
            <person name="Keller A.-M."/>
            <person name="Kissmehl R."/>
            <person name="Klotz C."/>
            <person name="Koll F."/>
            <person name="Le Moue A."/>
            <person name="Lepere C."/>
            <person name="Malinsky S."/>
            <person name="Nowacki M."/>
            <person name="Nowak J.K."/>
            <person name="Plattner H."/>
            <person name="Poulain J."/>
            <person name="Ruiz F."/>
            <person name="Serrano V."/>
            <person name="Zagulski M."/>
            <person name="Dessen P."/>
            <person name="Betermier M."/>
            <person name="Weissenbach J."/>
            <person name="Scarpelli C."/>
            <person name="Schachter V."/>
            <person name="Sperling L."/>
            <person name="Meyer E."/>
            <person name="Cohen J."/>
            <person name="Wincker P."/>
        </authorList>
    </citation>
    <scope>NUCLEOTIDE SEQUENCE [LARGE SCALE GENOMIC DNA]</scope>
    <source>
        <strain evidence="2 3">Stock d4-2</strain>
    </source>
</reference>
<dbReference type="InParanoid" id="A0C227"/>
<dbReference type="PANTHER" id="PTHR24067">
    <property type="entry name" value="UBIQUITIN-CONJUGATING ENZYME E2"/>
    <property type="match status" value="1"/>
</dbReference>
<dbReference type="OMA" id="HPICASI"/>
<dbReference type="CDD" id="cd23808">
    <property type="entry name" value="UBCc_UBE2W"/>
    <property type="match status" value="1"/>
</dbReference>
<dbReference type="HOGENOM" id="CLU_030988_15_1_1"/>
<evidence type="ECO:0000313" key="3">
    <source>
        <dbReference type="Proteomes" id="UP000000600"/>
    </source>
</evidence>
<protein>
    <recommendedName>
        <fullName evidence="1">UBC core domain-containing protein</fullName>
    </recommendedName>
</protein>
<dbReference type="GO" id="GO:0005634">
    <property type="term" value="C:nucleus"/>
    <property type="evidence" value="ECO:0000318"/>
    <property type="project" value="GO_Central"/>
</dbReference>
<sequence length="148" mass="16943">MSRRLSKELEQMQKSFANEFNIKLPNNEISHWIVGFEGAKGTLYEGEKFELQFKFPNSYVEPIESPEVVFLGKPPEHEHIYSNGFICLSILYDEWSAAHNVSSLCLSIQSMMSSATIKMKPPNDADFVKQATGRGPKSYKWTFHDTKC</sequence>
<dbReference type="PROSITE" id="PS50127">
    <property type="entry name" value="UBC_2"/>
    <property type="match status" value="1"/>
</dbReference>
<dbReference type="AlphaFoldDB" id="A0C227"/>
<dbReference type="InterPro" id="IPR050113">
    <property type="entry name" value="Ub_conjugating_enzyme"/>
</dbReference>
<name>A0C227_PARTE</name>
<organism evidence="2 3">
    <name type="scientific">Paramecium tetraurelia</name>
    <dbReference type="NCBI Taxonomy" id="5888"/>
    <lineage>
        <taxon>Eukaryota</taxon>
        <taxon>Sar</taxon>
        <taxon>Alveolata</taxon>
        <taxon>Ciliophora</taxon>
        <taxon>Intramacronucleata</taxon>
        <taxon>Oligohymenophorea</taxon>
        <taxon>Peniculida</taxon>
        <taxon>Parameciidae</taxon>
        <taxon>Paramecium</taxon>
    </lineage>
</organism>
<dbReference type="OrthoDB" id="406833at2759"/>
<dbReference type="Gene3D" id="3.10.110.10">
    <property type="entry name" value="Ubiquitin Conjugating Enzyme"/>
    <property type="match status" value="1"/>
</dbReference>
<dbReference type="GO" id="GO:0043161">
    <property type="term" value="P:proteasome-mediated ubiquitin-dependent protein catabolic process"/>
    <property type="evidence" value="ECO:0000318"/>
    <property type="project" value="GO_Central"/>
</dbReference>
<dbReference type="Pfam" id="PF00179">
    <property type="entry name" value="UQ_con"/>
    <property type="match status" value="1"/>
</dbReference>
<dbReference type="FunCoup" id="A0C227">
    <property type="interactions" value="527"/>
</dbReference>
<dbReference type="RefSeq" id="XP_001432241.1">
    <property type="nucleotide sequence ID" value="XM_001432204.1"/>
</dbReference>
<evidence type="ECO:0000313" key="2">
    <source>
        <dbReference type="EMBL" id="CAK64844.1"/>
    </source>
</evidence>
<dbReference type="GO" id="GO:0000209">
    <property type="term" value="P:protein polyubiquitination"/>
    <property type="evidence" value="ECO:0000318"/>
    <property type="project" value="GO_Central"/>
</dbReference>
<dbReference type="InterPro" id="IPR016135">
    <property type="entry name" value="UBQ-conjugating_enzyme/RWD"/>
</dbReference>
<dbReference type="eggNOG" id="KOG0427">
    <property type="taxonomic scope" value="Eukaryota"/>
</dbReference>
<keyword evidence="3" id="KW-1185">Reference proteome</keyword>
<dbReference type="STRING" id="5888.A0C227"/>
<evidence type="ECO:0000259" key="1">
    <source>
        <dbReference type="PROSITE" id="PS50127"/>
    </source>
</evidence>